<proteinExistence type="predicted"/>
<evidence type="ECO:0000313" key="1">
    <source>
        <dbReference type="EMBL" id="KAJ7209188.1"/>
    </source>
</evidence>
<dbReference type="SUPFAM" id="SSF53474">
    <property type="entry name" value="alpha/beta-Hydrolases"/>
    <property type="match status" value="1"/>
</dbReference>
<keyword evidence="2" id="KW-1185">Reference proteome</keyword>
<evidence type="ECO:0008006" key="3">
    <source>
        <dbReference type="Google" id="ProtNLM"/>
    </source>
</evidence>
<dbReference type="Proteomes" id="UP001219525">
    <property type="component" value="Unassembled WGS sequence"/>
</dbReference>
<accession>A0AAD6VCT2</accession>
<protein>
    <recommendedName>
        <fullName evidence="3">AB hydrolase-1 domain-containing protein</fullName>
    </recommendedName>
</protein>
<evidence type="ECO:0000313" key="2">
    <source>
        <dbReference type="Proteomes" id="UP001219525"/>
    </source>
</evidence>
<comment type="caution">
    <text evidence="1">The sequence shown here is derived from an EMBL/GenBank/DDBJ whole genome shotgun (WGS) entry which is preliminary data.</text>
</comment>
<dbReference type="Gene3D" id="3.40.50.1820">
    <property type="entry name" value="alpha/beta hydrolase"/>
    <property type="match status" value="1"/>
</dbReference>
<dbReference type="EMBL" id="JARJCW010000031">
    <property type="protein sequence ID" value="KAJ7209188.1"/>
    <property type="molecule type" value="Genomic_DNA"/>
</dbReference>
<reference evidence="1" key="1">
    <citation type="submission" date="2023-03" db="EMBL/GenBank/DDBJ databases">
        <title>Massive genome expansion in bonnet fungi (Mycena s.s.) driven by repeated elements and novel gene families across ecological guilds.</title>
        <authorList>
            <consortium name="Lawrence Berkeley National Laboratory"/>
            <person name="Harder C.B."/>
            <person name="Miyauchi S."/>
            <person name="Viragh M."/>
            <person name="Kuo A."/>
            <person name="Thoen E."/>
            <person name="Andreopoulos B."/>
            <person name="Lu D."/>
            <person name="Skrede I."/>
            <person name="Drula E."/>
            <person name="Henrissat B."/>
            <person name="Morin E."/>
            <person name="Kohler A."/>
            <person name="Barry K."/>
            <person name="LaButti K."/>
            <person name="Morin E."/>
            <person name="Salamov A."/>
            <person name="Lipzen A."/>
            <person name="Mereny Z."/>
            <person name="Hegedus B."/>
            <person name="Baldrian P."/>
            <person name="Stursova M."/>
            <person name="Weitz H."/>
            <person name="Taylor A."/>
            <person name="Grigoriev I.V."/>
            <person name="Nagy L.G."/>
            <person name="Martin F."/>
            <person name="Kauserud H."/>
        </authorList>
    </citation>
    <scope>NUCLEOTIDE SEQUENCE</scope>
    <source>
        <strain evidence="1">9144</strain>
    </source>
</reference>
<name>A0AAD6VCT2_9AGAR</name>
<dbReference type="InterPro" id="IPR029058">
    <property type="entry name" value="AB_hydrolase_fold"/>
</dbReference>
<sequence>MMQAYTENTLKLPDGVEIRYTDSGAPDTTNYTTLVGFNGTGFNSYSMVGLHEYAHKYHVRTVLCNRRDYRGSTPYSDAELEELYAGDQRFQDRLALQIAWLLEHFIQHENTPHVSADRAAGGFILMGWSSGNGITLAFLGSPKAIPRQLYETLEPHLRGLVLYDPPVQALGFPLPGGVYNAFADPECATKEQLFDHFVPWVSSHYKHPDIASGLLSGSKCTEKQTVSKWTDEEKARYRDKEAALRSWPPK</sequence>
<gene>
    <name evidence="1" type="ORF">GGX14DRAFT_453250</name>
</gene>
<dbReference type="AlphaFoldDB" id="A0AAD6VCT2"/>
<organism evidence="1 2">
    <name type="scientific">Mycena pura</name>
    <dbReference type="NCBI Taxonomy" id="153505"/>
    <lineage>
        <taxon>Eukaryota</taxon>
        <taxon>Fungi</taxon>
        <taxon>Dikarya</taxon>
        <taxon>Basidiomycota</taxon>
        <taxon>Agaricomycotina</taxon>
        <taxon>Agaricomycetes</taxon>
        <taxon>Agaricomycetidae</taxon>
        <taxon>Agaricales</taxon>
        <taxon>Marasmiineae</taxon>
        <taxon>Mycenaceae</taxon>
        <taxon>Mycena</taxon>
    </lineage>
</organism>